<dbReference type="InterPro" id="IPR011703">
    <property type="entry name" value="ATPase_AAA-3"/>
</dbReference>
<evidence type="ECO:0000256" key="1">
    <source>
        <dbReference type="SAM" id="MobiDB-lite"/>
    </source>
</evidence>
<feature type="domain" description="ChlI/MoxR AAA lid" evidence="3">
    <location>
        <begin position="343"/>
        <end position="409"/>
    </location>
</feature>
<organism evidence="4 5">
    <name type="scientific">Terrabacter carboxydivorans</name>
    <dbReference type="NCBI Taxonomy" id="619730"/>
    <lineage>
        <taxon>Bacteria</taxon>
        <taxon>Bacillati</taxon>
        <taxon>Actinomycetota</taxon>
        <taxon>Actinomycetes</taxon>
        <taxon>Micrococcales</taxon>
        <taxon>Intrasporangiaceae</taxon>
        <taxon>Terrabacter</taxon>
    </lineage>
</organism>
<keyword evidence="5" id="KW-1185">Reference proteome</keyword>
<evidence type="ECO:0000259" key="2">
    <source>
        <dbReference type="Pfam" id="PF07726"/>
    </source>
</evidence>
<dbReference type="Gene3D" id="3.40.50.300">
    <property type="entry name" value="P-loop containing nucleotide triphosphate hydrolases"/>
    <property type="match status" value="1"/>
</dbReference>
<dbReference type="RefSeq" id="WP_344256032.1">
    <property type="nucleotide sequence ID" value="NZ_BAAARE010000014.1"/>
</dbReference>
<dbReference type="Pfam" id="PF17863">
    <property type="entry name" value="AAA_lid_2"/>
    <property type="match status" value="1"/>
</dbReference>
<feature type="region of interest" description="Disordered" evidence="1">
    <location>
        <begin position="1"/>
        <end position="74"/>
    </location>
</feature>
<dbReference type="InterPro" id="IPR041628">
    <property type="entry name" value="ChlI/MoxR_AAA_lid"/>
</dbReference>
<dbReference type="PANTHER" id="PTHR42759">
    <property type="entry name" value="MOXR FAMILY PROTEIN"/>
    <property type="match status" value="1"/>
</dbReference>
<dbReference type="CDD" id="cd00009">
    <property type="entry name" value="AAA"/>
    <property type="match status" value="1"/>
</dbReference>
<dbReference type="SUPFAM" id="SSF52540">
    <property type="entry name" value="P-loop containing nucleoside triphosphate hydrolases"/>
    <property type="match status" value="1"/>
</dbReference>
<accession>A0ABN3LY69</accession>
<dbReference type="Gene3D" id="1.10.8.80">
    <property type="entry name" value="Magnesium chelatase subunit I, C-Terminal domain"/>
    <property type="match status" value="1"/>
</dbReference>
<dbReference type="Proteomes" id="UP001500730">
    <property type="component" value="Unassembled WGS sequence"/>
</dbReference>
<name>A0ABN3LY69_9MICO</name>
<dbReference type="EMBL" id="BAAARE010000014">
    <property type="protein sequence ID" value="GAA2491774.1"/>
    <property type="molecule type" value="Genomic_DNA"/>
</dbReference>
<reference evidence="4 5" key="1">
    <citation type="journal article" date="2019" name="Int. J. Syst. Evol. Microbiol.">
        <title>The Global Catalogue of Microorganisms (GCM) 10K type strain sequencing project: providing services to taxonomists for standard genome sequencing and annotation.</title>
        <authorList>
            <consortium name="The Broad Institute Genomics Platform"/>
            <consortium name="The Broad Institute Genome Sequencing Center for Infectious Disease"/>
            <person name="Wu L."/>
            <person name="Ma J."/>
        </authorList>
    </citation>
    <scope>NUCLEOTIDE SEQUENCE [LARGE SCALE GENOMIC DNA]</scope>
    <source>
        <strain evidence="4 5">JCM 16259</strain>
    </source>
</reference>
<comment type="caution">
    <text evidence="4">The sequence shown here is derived from an EMBL/GenBank/DDBJ whole genome shotgun (WGS) entry which is preliminary data.</text>
</comment>
<gene>
    <name evidence="4" type="ORF">GCM10009858_32250</name>
</gene>
<sequence length="418" mass="44686">MVGNVNAEESVADGWSSAPSDRAGQEPHEAGGPDGRSFTVDLPQSGAHGPVQDDAVAPEEPRELAGSSEQPDEDVAVAGIETVPSRTAPAPARYLTPDELHWAGETVQAISTAFASKVVGQARLQETLLIALLTGGHVLLESVPGLAKTTAAQTIAQAVGGRFHRIQCTPDLLPSDIVGTQVYNQHSGTFETQLGPVHANFVLLDEINRSSAKTQSAMLEAMQERQTSIGDKSYALPDPFLVLATQNPIEQEGTYPLPEAQMDRFMLKDVLDYPSPAEEAEVLRRIDSGVFVGASEPVVSVADVKRLQALVGRVYIDPAIVNYVVGIGYVTRHPRDYIEPRLAGYVDFGASPRASIAFTSAARARALIDGRNHVVPDDVKALTHRVLRHRVTLGFEAAADEVAVESIIDAMVNGIRTP</sequence>
<evidence type="ECO:0000259" key="3">
    <source>
        <dbReference type="Pfam" id="PF17863"/>
    </source>
</evidence>
<evidence type="ECO:0000313" key="5">
    <source>
        <dbReference type="Proteomes" id="UP001500730"/>
    </source>
</evidence>
<feature type="domain" description="ATPase AAA-3" evidence="2">
    <location>
        <begin position="137"/>
        <end position="267"/>
    </location>
</feature>
<protein>
    <submittedName>
        <fullName evidence="4">AAA family ATPase</fullName>
    </submittedName>
</protein>
<dbReference type="Pfam" id="PF07726">
    <property type="entry name" value="AAA_3"/>
    <property type="match status" value="1"/>
</dbReference>
<dbReference type="InterPro" id="IPR050764">
    <property type="entry name" value="CbbQ/NirQ/NorQ/GpvN"/>
</dbReference>
<evidence type="ECO:0000313" key="4">
    <source>
        <dbReference type="EMBL" id="GAA2491774.1"/>
    </source>
</evidence>
<dbReference type="PANTHER" id="PTHR42759:SF1">
    <property type="entry name" value="MAGNESIUM-CHELATASE SUBUNIT CHLD"/>
    <property type="match status" value="1"/>
</dbReference>
<proteinExistence type="predicted"/>
<dbReference type="InterPro" id="IPR027417">
    <property type="entry name" value="P-loop_NTPase"/>
</dbReference>